<dbReference type="GeneID" id="9685237"/>
<dbReference type="eggNOG" id="KOG3115">
    <property type="taxonomic scope" value="Eukaryota"/>
</dbReference>
<evidence type="ECO:0000256" key="2">
    <source>
        <dbReference type="ARBA" id="ARBA00011977"/>
    </source>
</evidence>
<dbReference type="PROSITE" id="PS51625">
    <property type="entry name" value="SAM_MT_TRMB"/>
    <property type="match status" value="1"/>
</dbReference>
<dbReference type="RefSeq" id="XP_003060090.1">
    <property type="nucleotide sequence ID" value="XM_003060044.1"/>
</dbReference>
<evidence type="ECO:0000256" key="7">
    <source>
        <dbReference type="SAM" id="MobiDB-lite"/>
    </source>
</evidence>
<dbReference type="STRING" id="564608.C1MVS1"/>
<dbReference type="AlphaFoldDB" id="C1MVS1"/>
<feature type="region of interest" description="Disordered" evidence="7">
    <location>
        <begin position="87"/>
        <end position="107"/>
    </location>
</feature>
<evidence type="ECO:0000256" key="4">
    <source>
        <dbReference type="ARBA" id="ARBA00022679"/>
    </source>
</evidence>
<accession>C1MVS1</accession>
<dbReference type="GO" id="GO:0043527">
    <property type="term" value="C:tRNA methyltransferase complex"/>
    <property type="evidence" value="ECO:0007669"/>
    <property type="project" value="TreeGrafter"/>
</dbReference>
<proteinExistence type="predicted"/>
<keyword evidence="4" id="KW-0808">Transferase</keyword>
<evidence type="ECO:0000313" key="8">
    <source>
        <dbReference type="EMBL" id="EEH56042.1"/>
    </source>
</evidence>
<dbReference type="Pfam" id="PF02390">
    <property type="entry name" value="Methyltransf_4"/>
    <property type="match status" value="1"/>
</dbReference>
<dbReference type="InterPro" id="IPR029063">
    <property type="entry name" value="SAM-dependent_MTases_sf"/>
</dbReference>
<evidence type="ECO:0000256" key="5">
    <source>
        <dbReference type="ARBA" id="ARBA00022691"/>
    </source>
</evidence>
<protein>
    <recommendedName>
        <fullName evidence="2">tRNA (guanine(46)-N(7))-methyltransferase</fullName>
        <ecNumber evidence="2">2.1.1.33</ecNumber>
    </recommendedName>
</protein>
<dbReference type="KEGG" id="mpp:MICPUCDRAFT_6903"/>
<evidence type="ECO:0000256" key="1">
    <source>
        <dbReference type="ARBA" id="ARBA00000142"/>
    </source>
</evidence>
<feature type="non-terminal residue" evidence="8">
    <location>
        <position position="200"/>
    </location>
</feature>
<evidence type="ECO:0000313" key="9">
    <source>
        <dbReference type="Proteomes" id="UP000001876"/>
    </source>
</evidence>
<organism evidence="9">
    <name type="scientific">Micromonas pusilla (strain CCMP1545)</name>
    <name type="common">Picoplanktonic green alga</name>
    <dbReference type="NCBI Taxonomy" id="564608"/>
    <lineage>
        <taxon>Eukaryota</taxon>
        <taxon>Viridiplantae</taxon>
        <taxon>Chlorophyta</taxon>
        <taxon>Mamiellophyceae</taxon>
        <taxon>Mamiellales</taxon>
        <taxon>Mamiellaceae</taxon>
        <taxon>Micromonas</taxon>
    </lineage>
</organism>
<dbReference type="PANTHER" id="PTHR23417:SF21">
    <property type="entry name" value="TRNA (GUANINE-N(7)-)-METHYLTRANSFERASE"/>
    <property type="match status" value="1"/>
</dbReference>
<keyword evidence="3" id="KW-0489">Methyltransferase</keyword>
<keyword evidence="5" id="KW-0949">S-adenosyl-L-methionine</keyword>
<dbReference type="PANTHER" id="PTHR23417">
    <property type="entry name" value="3-DEOXY-D-MANNO-OCTULOSONIC-ACID TRANSFERASE/TRNA GUANINE-N 7 - -METHYLTRANSFERASE"/>
    <property type="match status" value="1"/>
</dbReference>
<name>C1MVS1_MICPC</name>
<gene>
    <name evidence="8" type="ORF">MICPUCDRAFT_6903</name>
</gene>
<dbReference type="SUPFAM" id="SSF53335">
    <property type="entry name" value="S-adenosyl-L-methionine-dependent methyltransferases"/>
    <property type="match status" value="1"/>
</dbReference>
<dbReference type="InterPro" id="IPR003358">
    <property type="entry name" value="tRNA_(Gua-N-7)_MeTrfase_Trmb"/>
</dbReference>
<sequence>RRMKKMTNPMAAPHRAPTPPPVWSAVFADATLPSLVDVGCAKGKFLRRAATTDADLLERRRGKHNLLGLEIYEPLVAEANAWTRTARRGGGGGGGGDDGRGGGDASTSAAATAAVDNLHFIACNANVSLRGLRVPNLSVVTILFPDPWSRKKHANRRVVTPAFVRTLADALTRGGRVYCCSDVKPLATEMYALFLGHGAF</sequence>
<comment type="catalytic activity">
    <reaction evidence="1">
        <text>guanosine(46) in tRNA + S-adenosyl-L-methionine = N(7)-methylguanosine(46) in tRNA + S-adenosyl-L-homocysteine</text>
        <dbReference type="Rhea" id="RHEA:42708"/>
        <dbReference type="Rhea" id="RHEA-COMP:10188"/>
        <dbReference type="Rhea" id="RHEA-COMP:10189"/>
        <dbReference type="ChEBI" id="CHEBI:57856"/>
        <dbReference type="ChEBI" id="CHEBI:59789"/>
        <dbReference type="ChEBI" id="CHEBI:74269"/>
        <dbReference type="ChEBI" id="CHEBI:74480"/>
        <dbReference type="EC" id="2.1.1.33"/>
    </reaction>
</comment>
<dbReference type="EC" id="2.1.1.33" evidence="2"/>
<dbReference type="OMA" id="KMTNPMA"/>
<evidence type="ECO:0000256" key="6">
    <source>
        <dbReference type="ARBA" id="ARBA00022694"/>
    </source>
</evidence>
<keyword evidence="6" id="KW-0819">tRNA processing</keyword>
<dbReference type="EMBL" id="GG663741">
    <property type="protein sequence ID" value="EEH56042.1"/>
    <property type="molecule type" value="Genomic_DNA"/>
</dbReference>
<feature type="non-terminal residue" evidence="8">
    <location>
        <position position="1"/>
    </location>
</feature>
<dbReference type="OrthoDB" id="47276at2759"/>
<reference evidence="8 9" key="1">
    <citation type="journal article" date="2009" name="Science">
        <title>Green evolution and dynamic adaptations revealed by genomes of the marine picoeukaryotes Micromonas.</title>
        <authorList>
            <person name="Worden A.Z."/>
            <person name="Lee J.H."/>
            <person name="Mock T."/>
            <person name="Rouze P."/>
            <person name="Simmons M.P."/>
            <person name="Aerts A.L."/>
            <person name="Allen A.E."/>
            <person name="Cuvelier M.L."/>
            <person name="Derelle E."/>
            <person name="Everett M.V."/>
            <person name="Foulon E."/>
            <person name="Grimwood J."/>
            <person name="Gundlach H."/>
            <person name="Henrissat B."/>
            <person name="Napoli C."/>
            <person name="McDonald S.M."/>
            <person name="Parker M.S."/>
            <person name="Rombauts S."/>
            <person name="Salamov A."/>
            <person name="Von Dassow P."/>
            <person name="Badger J.H."/>
            <person name="Coutinho P.M."/>
            <person name="Demir E."/>
            <person name="Dubchak I."/>
            <person name="Gentemann C."/>
            <person name="Eikrem W."/>
            <person name="Gready J.E."/>
            <person name="John U."/>
            <person name="Lanier W."/>
            <person name="Lindquist E.A."/>
            <person name="Lucas S."/>
            <person name="Mayer K.F."/>
            <person name="Moreau H."/>
            <person name="Not F."/>
            <person name="Otillar R."/>
            <person name="Panaud O."/>
            <person name="Pangilinan J."/>
            <person name="Paulsen I."/>
            <person name="Piegu B."/>
            <person name="Poliakov A."/>
            <person name="Robbens S."/>
            <person name="Schmutz J."/>
            <person name="Toulza E."/>
            <person name="Wyss T."/>
            <person name="Zelensky A."/>
            <person name="Zhou K."/>
            <person name="Armbrust E.V."/>
            <person name="Bhattacharya D."/>
            <person name="Goodenough U.W."/>
            <person name="Van de Peer Y."/>
            <person name="Grigoriev I.V."/>
        </authorList>
    </citation>
    <scope>NUCLEOTIDE SEQUENCE [LARGE SCALE GENOMIC DNA]</scope>
    <source>
        <strain evidence="8 9">CCMP1545</strain>
    </source>
</reference>
<keyword evidence="9" id="KW-1185">Reference proteome</keyword>
<dbReference type="Gene3D" id="3.40.50.150">
    <property type="entry name" value="Vaccinia Virus protein VP39"/>
    <property type="match status" value="1"/>
</dbReference>
<evidence type="ECO:0000256" key="3">
    <source>
        <dbReference type="ARBA" id="ARBA00022603"/>
    </source>
</evidence>
<dbReference type="Proteomes" id="UP000001876">
    <property type="component" value="Unassembled WGS sequence"/>
</dbReference>
<dbReference type="GO" id="GO:0008176">
    <property type="term" value="F:tRNA (guanine(46)-N7)-methyltransferase activity"/>
    <property type="evidence" value="ECO:0007669"/>
    <property type="project" value="UniProtKB-EC"/>
</dbReference>